<sequence length="68" mass="7776">MLHPLPSSQDLDYEGKLSPILWNKIFLKGWLHPQLIPLEIADLTGKLLSPLRISGQNQIFLFFSPFVC</sequence>
<evidence type="ECO:0000313" key="1">
    <source>
        <dbReference type="EMBL" id="MBX55941.1"/>
    </source>
</evidence>
<name>A0A2P2PMP2_RHIMU</name>
<organism evidence="1">
    <name type="scientific">Rhizophora mucronata</name>
    <name type="common">Asiatic mangrove</name>
    <dbReference type="NCBI Taxonomy" id="61149"/>
    <lineage>
        <taxon>Eukaryota</taxon>
        <taxon>Viridiplantae</taxon>
        <taxon>Streptophyta</taxon>
        <taxon>Embryophyta</taxon>
        <taxon>Tracheophyta</taxon>
        <taxon>Spermatophyta</taxon>
        <taxon>Magnoliopsida</taxon>
        <taxon>eudicotyledons</taxon>
        <taxon>Gunneridae</taxon>
        <taxon>Pentapetalae</taxon>
        <taxon>rosids</taxon>
        <taxon>fabids</taxon>
        <taxon>Malpighiales</taxon>
        <taxon>Rhizophoraceae</taxon>
        <taxon>Rhizophora</taxon>
    </lineage>
</organism>
<accession>A0A2P2PMP2</accession>
<dbReference type="AlphaFoldDB" id="A0A2P2PMP2"/>
<proteinExistence type="predicted"/>
<protein>
    <submittedName>
        <fullName evidence="1">Uncharacterized protein</fullName>
    </submittedName>
</protein>
<dbReference type="EMBL" id="GGEC01075457">
    <property type="protein sequence ID" value="MBX55941.1"/>
    <property type="molecule type" value="Transcribed_RNA"/>
</dbReference>
<reference evidence="1" key="1">
    <citation type="submission" date="2018-02" db="EMBL/GenBank/DDBJ databases">
        <title>Rhizophora mucronata_Transcriptome.</title>
        <authorList>
            <person name="Meera S.P."/>
            <person name="Sreeshan A."/>
            <person name="Augustine A."/>
        </authorList>
    </citation>
    <scope>NUCLEOTIDE SEQUENCE</scope>
    <source>
        <tissue evidence="1">Leaf</tissue>
    </source>
</reference>